<dbReference type="InterPro" id="IPR008253">
    <property type="entry name" value="Marvel"/>
</dbReference>
<evidence type="ECO:0000313" key="7">
    <source>
        <dbReference type="EMBL" id="RMY80253.1"/>
    </source>
</evidence>
<organism evidence="7 8">
    <name type="scientific">Hortaea werneckii</name>
    <name type="common">Black yeast</name>
    <name type="synonym">Cladosporium werneckii</name>
    <dbReference type="NCBI Taxonomy" id="91943"/>
    <lineage>
        <taxon>Eukaryota</taxon>
        <taxon>Fungi</taxon>
        <taxon>Dikarya</taxon>
        <taxon>Ascomycota</taxon>
        <taxon>Pezizomycotina</taxon>
        <taxon>Dothideomycetes</taxon>
        <taxon>Dothideomycetidae</taxon>
        <taxon>Mycosphaerellales</taxon>
        <taxon>Teratosphaeriaceae</taxon>
        <taxon>Hortaea</taxon>
    </lineage>
</organism>
<dbReference type="PANTHER" id="PTHR28165">
    <property type="entry name" value="NON-CLASSICAL EXPORT PROTEIN 2-RELATED"/>
    <property type="match status" value="1"/>
</dbReference>
<evidence type="ECO:0000256" key="1">
    <source>
        <dbReference type="ARBA" id="ARBA00004141"/>
    </source>
</evidence>
<dbReference type="AlphaFoldDB" id="A0A3M7EUV4"/>
<evidence type="ECO:0000256" key="4">
    <source>
        <dbReference type="ARBA" id="ARBA00023136"/>
    </source>
</evidence>
<feature type="domain" description="MARVEL" evidence="6">
    <location>
        <begin position="20"/>
        <end position="150"/>
    </location>
</feature>
<reference evidence="7 8" key="1">
    <citation type="journal article" date="2018" name="BMC Genomics">
        <title>Genomic evidence for intraspecific hybridization in a clonal and extremely halotolerant yeast.</title>
        <authorList>
            <person name="Gostincar C."/>
            <person name="Stajich J.E."/>
            <person name="Zupancic J."/>
            <person name="Zalar P."/>
            <person name="Gunde-Cimerman N."/>
        </authorList>
    </citation>
    <scope>NUCLEOTIDE SEQUENCE [LARGE SCALE GENOMIC DNA]</scope>
    <source>
        <strain evidence="7 8">EXF-171</strain>
    </source>
</reference>
<sequence length="175" mass="18843">MCNGISRYDCRMKTDGLVLTLHAQFVWSVLVMALTGNFIASGGSSAMINYDLFCSVFGMLCLFFLLPASIKEAWAMHPIIPLVLNILNTIFWFVGGVATAAYLNVHSCSNADYYNSNNVAGGSEKKCREAQASTAFLWFGFASFLASTVITGLNTRGGANTRAGGIRRGPAMSQV</sequence>
<evidence type="ECO:0000259" key="6">
    <source>
        <dbReference type="Pfam" id="PF01284"/>
    </source>
</evidence>
<dbReference type="GO" id="GO:0005886">
    <property type="term" value="C:plasma membrane"/>
    <property type="evidence" value="ECO:0007669"/>
    <property type="project" value="TreeGrafter"/>
</dbReference>
<dbReference type="PANTHER" id="PTHR28165:SF1">
    <property type="entry name" value="NON-CLASSICAL EXPORT PROTEIN 2-RELATED"/>
    <property type="match status" value="1"/>
</dbReference>
<keyword evidence="3 5" id="KW-1133">Transmembrane helix</keyword>
<evidence type="ECO:0000256" key="3">
    <source>
        <dbReference type="ARBA" id="ARBA00022989"/>
    </source>
</evidence>
<dbReference type="Proteomes" id="UP000281468">
    <property type="component" value="Unassembled WGS sequence"/>
</dbReference>
<dbReference type="EMBL" id="QWIQ01000647">
    <property type="protein sequence ID" value="RMY80253.1"/>
    <property type="molecule type" value="Genomic_DNA"/>
</dbReference>
<name>A0A3M7EUV4_HORWE</name>
<evidence type="ECO:0000256" key="5">
    <source>
        <dbReference type="SAM" id="Phobius"/>
    </source>
</evidence>
<protein>
    <recommendedName>
        <fullName evidence="6">MARVEL domain-containing protein</fullName>
    </recommendedName>
</protein>
<gene>
    <name evidence="7" type="ORF">D0862_12818</name>
</gene>
<keyword evidence="2 5" id="KW-0812">Transmembrane</keyword>
<dbReference type="InterPro" id="IPR052649">
    <property type="entry name" value="NCE102-like"/>
</dbReference>
<dbReference type="GO" id="GO:0032126">
    <property type="term" value="C:eisosome"/>
    <property type="evidence" value="ECO:0007669"/>
    <property type="project" value="TreeGrafter"/>
</dbReference>
<proteinExistence type="predicted"/>
<comment type="subcellular location">
    <subcellularLocation>
        <location evidence="1">Membrane</location>
        <topology evidence="1">Multi-pass membrane protein</topology>
    </subcellularLocation>
</comment>
<feature type="transmembrane region" description="Helical" evidence="5">
    <location>
        <begin position="46"/>
        <end position="70"/>
    </location>
</feature>
<feature type="transmembrane region" description="Helical" evidence="5">
    <location>
        <begin position="16"/>
        <end position="40"/>
    </location>
</feature>
<evidence type="ECO:0000256" key="2">
    <source>
        <dbReference type="ARBA" id="ARBA00022692"/>
    </source>
</evidence>
<dbReference type="Pfam" id="PF01284">
    <property type="entry name" value="MARVEL"/>
    <property type="match status" value="1"/>
</dbReference>
<dbReference type="GO" id="GO:0070941">
    <property type="term" value="P:eisosome assembly"/>
    <property type="evidence" value="ECO:0007669"/>
    <property type="project" value="TreeGrafter"/>
</dbReference>
<comment type="caution">
    <text evidence="7">The sequence shown here is derived from an EMBL/GenBank/DDBJ whole genome shotgun (WGS) entry which is preliminary data.</text>
</comment>
<keyword evidence="4 5" id="KW-0472">Membrane</keyword>
<dbReference type="GO" id="GO:0072659">
    <property type="term" value="P:protein localization to plasma membrane"/>
    <property type="evidence" value="ECO:0007669"/>
    <property type="project" value="TreeGrafter"/>
</dbReference>
<accession>A0A3M7EUV4</accession>
<feature type="transmembrane region" description="Helical" evidence="5">
    <location>
        <begin position="82"/>
        <end position="103"/>
    </location>
</feature>
<feature type="transmembrane region" description="Helical" evidence="5">
    <location>
        <begin position="135"/>
        <end position="153"/>
    </location>
</feature>
<evidence type="ECO:0000313" key="8">
    <source>
        <dbReference type="Proteomes" id="UP000281468"/>
    </source>
</evidence>